<dbReference type="Proteomes" id="UP000249057">
    <property type="component" value="Unassembled WGS sequence"/>
</dbReference>
<organism evidence="1 2">
    <name type="scientific">Aspergillus brunneoviolaceus CBS 621.78</name>
    <dbReference type="NCBI Taxonomy" id="1450534"/>
    <lineage>
        <taxon>Eukaryota</taxon>
        <taxon>Fungi</taxon>
        <taxon>Dikarya</taxon>
        <taxon>Ascomycota</taxon>
        <taxon>Pezizomycotina</taxon>
        <taxon>Eurotiomycetes</taxon>
        <taxon>Eurotiomycetidae</taxon>
        <taxon>Eurotiales</taxon>
        <taxon>Aspergillaceae</taxon>
        <taxon>Aspergillus</taxon>
        <taxon>Aspergillus subgen. Circumdati</taxon>
    </lineage>
</organism>
<evidence type="ECO:0000313" key="2">
    <source>
        <dbReference type="Proteomes" id="UP000249057"/>
    </source>
</evidence>
<reference evidence="1" key="1">
    <citation type="submission" date="2018-02" db="EMBL/GenBank/DDBJ databases">
        <title>The genomes of Aspergillus section Nigri reveals drivers in fungal speciation.</title>
        <authorList>
            <consortium name="DOE Joint Genome Institute"/>
            <person name="Vesth T.C."/>
            <person name="Nybo J."/>
            <person name="Theobald S."/>
            <person name="Brandl J."/>
            <person name="Frisvad J.C."/>
            <person name="Nielsen K.F."/>
            <person name="Lyhne E.K."/>
            <person name="Kogle M.E."/>
            <person name="Kuo A."/>
            <person name="Riley R."/>
            <person name="Clum A."/>
            <person name="Nolan M."/>
            <person name="Lipzen A."/>
            <person name="Salamov A."/>
            <person name="Henrissat B."/>
            <person name="Wiebenga A."/>
            <person name="De vries R.P."/>
            <person name="Grigoriev I.V."/>
            <person name="Mortensen U.H."/>
            <person name="Andersen M.R."/>
            <person name="Baker S.E."/>
        </authorList>
    </citation>
    <scope>NUCLEOTIDE SEQUENCE</scope>
    <source>
        <strain evidence="1">CBS 621.78</strain>
    </source>
</reference>
<gene>
    <name evidence="1" type="ORF">BO95DRAFT_445789</name>
</gene>
<accession>A0ACD1G0C6</accession>
<name>A0ACD1G0C6_9EURO</name>
<dbReference type="EMBL" id="KZ825371">
    <property type="protein sequence ID" value="RAH42690.1"/>
    <property type="molecule type" value="Genomic_DNA"/>
</dbReference>
<sequence>MHHAPKPKPPIHSHHLQAQRRPDRSHTTFYAPPPYLLDIPTSPGAKKRIPLPHAAPHRSGNEAETKTGRVLYTSTSRRLRQAGRQEVTKCKLTLGIGVIVP</sequence>
<keyword evidence="2" id="KW-1185">Reference proteome</keyword>
<evidence type="ECO:0000313" key="1">
    <source>
        <dbReference type="EMBL" id="RAH42690.1"/>
    </source>
</evidence>
<protein>
    <submittedName>
        <fullName evidence="1">Uncharacterized protein</fullName>
    </submittedName>
</protein>
<proteinExistence type="predicted"/>